<reference evidence="1" key="3">
    <citation type="submission" date="2025-09" db="UniProtKB">
        <authorList>
            <consortium name="Ensembl"/>
        </authorList>
    </citation>
    <scope>IDENTIFICATION</scope>
</reference>
<evidence type="ECO:0000313" key="1">
    <source>
        <dbReference type="Ensembl" id="ENSEEEP00000061541.1"/>
    </source>
</evidence>
<name>A0AAY5EXL3_ELEEL</name>
<dbReference type="Ensembl" id="ENSEEET00000056480.1">
    <property type="protein sequence ID" value="ENSEEEP00000061541.1"/>
    <property type="gene ID" value="ENSEEEG00000026590.1"/>
</dbReference>
<dbReference type="Proteomes" id="UP000314983">
    <property type="component" value="Chromosome 15"/>
</dbReference>
<dbReference type="AlphaFoldDB" id="A0AAY5EXL3"/>
<organism evidence="1 2">
    <name type="scientific">Electrophorus electricus</name>
    <name type="common">Electric eel</name>
    <name type="synonym">Gymnotus electricus</name>
    <dbReference type="NCBI Taxonomy" id="8005"/>
    <lineage>
        <taxon>Eukaryota</taxon>
        <taxon>Metazoa</taxon>
        <taxon>Chordata</taxon>
        <taxon>Craniata</taxon>
        <taxon>Vertebrata</taxon>
        <taxon>Euteleostomi</taxon>
        <taxon>Actinopterygii</taxon>
        <taxon>Neopterygii</taxon>
        <taxon>Teleostei</taxon>
        <taxon>Ostariophysi</taxon>
        <taxon>Gymnotiformes</taxon>
        <taxon>Gymnotoidei</taxon>
        <taxon>Gymnotidae</taxon>
        <taxon>Electrophorus</taxon>
    </lineage>
</organism>
<keyword evidence="2" id="KW-1185">Reference proteome</keyword>
<evidence type="ECO:0000313" key="2">
    <source>
        <dbReference type="Proteomes" id="UP000314983"/>
    </source>
</evidence>
<accession>A0AAY5EXL3</accession>
<protein>
    <submittedName>
        <fullName evidence="1">Uncharacterized protein</fullName>
    </submittedName>
</protein>
<proteinExistence type="predicted"/>
<sequence>MPSKPDLGFLHNKSFSYELCHIHNIWQNNHVRQTDSRSWESRGVRVPQRRLHKMCVQTHVYMHACTETVTSTQTPTHSPGSGCRLRLYWGMSN</sequence>
<reference evidence="1 2" key="1">
    <citation type="submission" date="2020-05" db="EMBL/GenBank/DDBJ databases">
        <title>Electrophorus electricus (electric eel) genome, fEleEle1, primary haplotype.</title>
        <authorList>
            <person name="Myers G."/>
            <person name="Meyer A."/>
            <person name="Fedrigo O."/>
            <person name="Formenti G."/>
            <person name="Rhie A."/>
            <person name="Tracey A."/>
            <person name="Sims Y."/>
            <person name="Jarvis E.D."/>
        </authorList>
    </citation>
    <scope>NUCLEOTIDE SEQUENCE [LARGE SCALE GENOMIC DNA]</scope>
</reference>
<reference evidence="1" key="2">
    <citation type="submission" date="2025-08" db="UniProtKB">
        <authorList>
            <consortium name="Ensembl"/>
        </authorList>
    </citation>
    <scope>IDENTIFICATION</scope>
</reference>